<reference evidence="1" key="1">
    <citation type="journal article" date="2023" name="GigaByte">
        <title>Genome assembly of the bearded iris, Iris pallida Lam.</title>
        <authorList>
            <person name="Bruccoleri R.E."/>
            <person name="Oakeley E.J."/>
            <person name="Faust A.M.E."/>
            <person name="Altorfer M."/>
            <person name="Dessus-Babus S."/>
            <person name="Burckhardt D."/>
            <person name="Oertli M."/>
            <person name="Naumann U."/>
            <person name="Petersen F."/>
            <person name="Wong J."/>
        </authorList>
    </citation>
    <scope>NUCLEOTIDE SEQUENCE</scope>
    <source>
        <strain evidence="1">GSM-AAB239-AS_SAM_17_03QT</strain>
    </source>
</reference>
<sequence length="112" mass="12706">MSELATTHTRTSLPSTPPFPLILTSTCSRLLLSGFQDLGEKKRFLVFQQCLLPPGEIHTHGLLQQDNLLQGELFISIVRVIKSKGHELRRMAGRGAMDQAFPLRWNSQWRHA</sequence>
<dbReference type="AlphaFoldDB" id="A0AAX6FHY3"/>
<evidence type="ECO:0000313" key="2">
    <source>
        <dbReference type="Proteomes" id="UP001140949"/>
    </source>
</evidence>
<evidence type="ECO:0000313" key="1">
    <source>
        <dbReference type="EMBL" id="KAJ6815605.1"/>
    </source>
</evidence>
<name>A0AAX6FHY3_IRIPA</name>
<proteinExistence type="predicted"/>
<organism evidence="1 2">
    <name type="scientific">Iris pallida</name>
    <name type="common">Sweet iris</name>
    <dbReference type="NCBI Taxonomy" id="29817"/>
    <lineage>
        <taxon>Eukaryota</taxon>
        <taxon>Viridiplantae</taxon>
        <taxon>Streptophyta</taxon>
        <taxon>Embryophyta</taxon>
        <taxon>Tracheophyta</taxon>
        <taxon>Spermatophyta</taxon>
        <taxon>Magnoliopsida</taxon>
        <taxon>Liliopsida</taxon>
        <taxon>Asparagales</taxon>
        <taxon>Iridaceae</taxon>
        <taxon>Iridoideae</taxon>
        <taxon>Irideae</taxon>
        <taxon>Iris</taxon>
    </lineage>
</organism>
<protein>
    <submittedName>
        <fullName evidence="1">Glucan 1,3-beta-glucosidase A-like isoform X1</fullName>
    </submittedName>
</protein>
<dbReference type="EMBL" id="JANAVB010028818">
    <property type="protein sequence ID" value="KAJ6815605.1"/>
    <property type="molecule type" value="Genomic_DNA"/>
</dbReference>
<dbReference type="Proteomes" id="UP001140949">
    <property type="component" value="Unassembled WGS sequence"/>
</dbReference>
<gene>
    <name evidence="1" type="ORF">M6B38_134070</name>
</gene>
<reference evidence="1" key="2">
    <citation type="submission" date="2023-04" db="EMBL/GenBank/DDBJ databases">
        <authorList>
            <person name="Bruccoleri R.E."/>
            <person name="Oakeley E.J."/>
            <person name="Faust A.-M."/>
            <person name="Dessus-Babus S."/>
            <person name="Altorfer M."/>
            <person name="Burckhardt D."/>
            <person name="Oertli M."/>
            <person name="Naumann U."/>
            <person name="Petersen F."/>
            <person name="Wong J."/>
        </authorList>
    </citation>
    <scope>NUCLEOTIDE SEQUENCE</scope>
    <source>
        <strain evidence="1">GSM-AAB239-AS_SAM_17_03QT</strain>
        <tissue evidence="1">Leaf</tissue>
    </source>
</reference>
<keyword evidence="2" id="KW-1185">Reference proteome</keyword>
<comment type="caution">
    <text evidence="1">The sequence shown here is derived from an EMBL/GenBank/DDBJ whole genome shotgun (WGS) entry which is preliminary data.</text>
</comment>
<accession>A0AAX6FHY3</accession>